<dbReference type="OrthoDB" id="5149141at2"/>
<proteinExistence type="predicted"/>
<dbReference type="SUPFAM" id="SSF52200">
    <property type="entry name" value="Toll/Interleukin receptor TIR domain"/>
    <property type="match status" value="1"/>
</dbReference>
<dbReference type="GO" id="GO:0007165">
    <property type="term" value="P:signal transduction"/>
    <property type="evidence" value="ECO:0007669"/>
    <property type="project" value="InterPro"/>
</dbReference>
<accession>A0A5E7FKX6</accession>
<reference evidence="2 3" key="1">
    <citation type="submission" date="2019-09" db="EMBL/GenBank/DDBJ databases">
        <authorList>
            <person name="Chandra G."/>
            <person name="Truman W A."/>
        </authorList>
    </citation>
    <scope>NUCLEOTIDE SEQUENCE [LARGE SCALE GENOMIC DNA]</scope>
    <source>
        <strain evidence="2">PS712</strain>
    </source>
</reference>
<dbReference type="Gene3D" id="3.40.50.10140">
    <property type="entry name" value="Toll/interleukin-1 receptor homology (TIR) domain"/>
    <property type="match status" value="1"/>
</dbReference>
<sequence length="246" mass="27941">MSIPKVFISYSHDSQEHKQWVLEFATRLRNSGVDAILDQWELQPGDDLPHFMERNLASSDRVLMICTERYVEKANSGAGGVGYEKMIVTADLMKTIDSNKVVPLIRQSGTHETPTFLRSKLFIDFSSDDQTEFSFDELIRTLHGTPLFVKPPVGNSPFTPVEKNPPERQGDAVLELMKTVVGVFESQNEDYIDYSKVRSKIKVSRLMLDVLIEQAKEEGLLTQDSGKYLYLTTKGKQYALFHKITS</sequence>
<evidence type="ECO:0000313" key="2">
    <source>
        <dbReference type="EMBL" id="VVO38867.1"/>
    </source>
</evidence>
<dbReference type="InterPro" id="IPR000157">
    <property type="entry name" value="TIR_dom"/>
</dbReference>
<dbReference type="AlphaFoldDB" id="A0A5E7FKX6"/>
<feature type="domain" description="SEFIR" evidence="1">
    <location>
        <begin position="3"/>
        <end position="134"/>
    </location>
</feature>
<dbReference type="InterPro" id="IPR035897">
    <property type="entry name" value="Toll_tir_struct_dom_sf"/>
</dbReference>
<gene>
    <name evidence="2" type="ORF">PS712_05645</name>
</gene>
<dbReference type="InterPro" id="IPR013568">
    <property type="entry name" value="SEFIR_dom"/>
</dbReference>
<dbReference type="Proteomes" id="UP000326018">
    <property type="component" value="Unassembled WGS sequence"/>
</dbReference>
<dbReference type="RefSeq" id="WP_150705279.1">
    <property type="nucleotide sequence ID" value="NZ_CABVIB010000049.1"/>
</dbReference>
<organism evidence="2 3">
    <name type="scientific">Pseudomonas fluorescens</name>
    <dbReference type="NCBI Taxonomy" id="294"/>
    <lineage>
        <taxon>Bacteria</taxon>
        <taxon>Pseudomonadati</taxon>
        <taxon>Pseudomonadota</taxon>
        <taxon>Gammaproteobacteria</taxon>
        <taxon>Pseudomonadales</taxon>
        <taxon>Pseudomonadaceae</taxon>
        <taxon>Pseudomonas</taxon>
    </lineage>
</organism>
<name>A0A5E7FKX6_PSEFL</name>
<evidence type="ECO:0000259" key="1">
    <source>
        <dbReference type="PROSITE" id="PS51534"/>
    </source>
</evidence>
<dbReference type="EMBL" id="CABVIB010000049">
    <property type="protein sequence ID" value="VVO38867.1"/>
    <property type="molecule type" value="Genomic_DNA"/>
</dbReference>
<dbReference type="PROSITE" id="PS51534">
    <property type="entry name" value="SEFIR"/>
    <property type="match status" value="1"/>
</dbReference>
<dbReference type="Pfam" id="PF13676">
    <property type="entry name" value="TIR_2"/>
    <property type="match status" value="1"/>
</dbReference>
<evidence type="ECO:0000313" key="3">
    <source>
        <dbReference type="Proteomes" id="UP000326018"/>
    </source>
</evidence>
<protein>
    <recommendedName>
        <fullName evidence="1">SEFIR domain-containing protein</fullName>
    </recommendedName>
</protein>